<dbReference type="GO" id="GO:0009446">
    <property type="term" value="P:putrescine biosynthetic process"/>
    <property type="evidence" value="ECO:0007669"/>
    <property type="project" value="InterPro"/>
</dbReference>
<proteinExistence type="predicted"/>
<dbReference type="Gene3D" id="3.75.10.10">
    <property type="entry name" value="L-arginine/glycine Amidinotransferase, Chain A"/>
    <property type="match status" value="1"/>
</dbReference>
<dbReference type="InterPro" id="IPR007466">
    <property type="entry name" value="Peptidyl-Arg-deiminase_porph"/>
</dbReference>
<gene>
    <name evidence="2" type="ORF">EB235_20540</name>
</gene>
<evidence type="ECO:0000313" key="2">
    <source>
        <dbReference type="EMBL" id="QKD03577.1"/>
    </source>
</evidence>
<dbReference type="GO" id="GO:0047632">
    <property type="term" value="F:agmatine deiminase activity"/>
    <property type="evidence" value="ECO:0007669"/>
    <property type="project" value="TreeGrafter"/>
</dbReference>
<protein>
    <submittedName>
        <fullName evidence="2">Agmatine deiminase family protein</fullName>
    </submittedName>
</protein>
<organism evidence="2 3">
    <name type="scientific">Mesorhizobium loti R88b</name>
    <dbReference type="NCBI Taxonomy" id="935548"/>
    <lineage>
        <taxon>Bacteria</taxon>
        <taxon>Pseudomonadati</taxon>
        <taxon>Pseudomonadota</taxon>
        <taxon>Alphaproteobacteria</taxon>
        <taxon>Hyphomicrobiales</taxon>
        <taxon>Phyllobacteriaceae</taxon>
        <taxon>Mesorhizobium</taxon>
    </lineage>
</organism>
<dbReference type="PANTHER" id="PTHR31377:SF0">
    <property type="entry name" value="AGMATINE DEIMINASE-RELATED"/>
    <property type="match status" value="1"/>
</dbReference>
<accession>A0A6M7WN69</accession>
<keyword evidence="1" id="KW-0378">Hydrolase</keyword>
<dbReference type="AlphaFoldDB" id="A0A6M7WN69"/>
<dbReference type="Proteomes" id="UP000503017">
    <property type="component" value="Chromosome"/>
</dbReference>
<sequence length="348" mass="38317">MSSIHEWRVLMNDRLAHQVKFRRPAEFEPHARTWMAWPHRQDMYGTTLPAMQRAYADVAHAIAQFEPVTMVAHPDHADGARAQLGSRIEVVEIPIDDCWIRDSGPTFLKLADGGLAGVSWRFNAWGRKHEPYDQDNALAERLLAREDASILRSFLYCEGGSLTSDGQGTLIATETSLLHPNRNPGISKAWVEKELLRMLGLEKVVWLPGDPLDLETDGHVDGMCCFVKPGVVMFEFNPDPSDLHGRILADNLAALATQTDARGRSFEVIPIPEAYDVEATSAVFARSYINFALANGGVIMPGFGRRSGEEAKAAVARAFPDRRIVSIDVGAVVPAGGAIHCITQEQPV</sequence>
<dbReference type="Pfam" id="PF04371">
    <property type="entry name" value="PAD_porph"/>
    <property type="match status" value="1"/>
</dbReference>
<name>A0A6M7WN69_RHILI</name>
<dbReference type="EMBL" id="CP033367">
    <property type="protein sequence ID" value="QKD03577.1"/>
    <property type="molecule type" value="Genomic_DNA"/>
</dbReference>
<dbReference type="GO" id="GO:0004668">
    <property type="term" value="F:protein-arginine deiminase activity"/>
    <property type="evidence" value="ECO:0007669"/>
    <property type="project" value="InterPro"/>
</dbReference>
<evidence type="ECO:0000256" key="1">
    <source>
        <dbReference type="ARBA" id="ARBA00022801"/>
    </source>
</evidence>
<evidence type="ECO:0000313" key="3">
    <source>
        <dbReference type="Proteomes" id="UP000503017"/>
    </source>
</evidence>
<reference evidence="2 3" key="1">
    <citation type="submission" date="2018-10" db="EMBL/GenBank/DDBJ databases">
        <authorList>
            <person name="Perry B.J."/>
            <person name="Sullivan J.T."/>
            <person name="Murphy R.J.T."/>
            <person name="Ramsay J.P."/>
            <person name="Ronson C.W."/>
        </authorList>
    </citation>
    <scope>NUCLEOTIDE SEQUENCE [LARGE SCALE GENOMIC DNA]</scope>
    <source>
        <strain evidence="2 3">R88b</strain>
    </source>
</reference>
<dbReference type="PANTHER" id="PTHR31377">
    <property type="entry name" value="AGMATINE DEIMINASE-RELATED"/>
    <property type="match status" value="1"/>
</dbReference>
<dbReference type="SUPFAM" id="SSF55909">
    <property type="entry name" value="Pentein"/>
    <property type="match status" value="1"/>
</dbReference>